<evidence type="ECO:0000313" key="3">
    <source>
        <dbReference type="Proteomes" id="UP000000238"/>
    </source>
</evidence>
<evidence type="ECO:0008006" key="4">
    <source>
        <dbReference type="Google" id="ProtNLM"/>
    </source>
</evidence>
<gene>
    <name evidence="2" type="ordered locus">HCH_00213</name>
</gene>
<sequence length="140" mass="15946">MTEPLRQNFASASEGELRKFGLMMAVFLILVFALFLPWIFSLSLPVWPYPVAGAFAALALLKPALLRQPYVLWMRFALRLGKINSAIILGAVFIVMVAPLGWALRLMHKLQLQKRVDPQATTYRTLRNEPMTPESMERPF</sequence>
<dbReference type="HOGENOM" id="CLU_127055_0_0_6"/>
<evidence type="ECO:0000256" key="1">
    <source>
        <dbReference type="SAM" id="Phobius"/>
    </source>
</evidence>
<dbReference type="InterPro" id="IPR045781">
    <property type="entry name" value="SxtJ"/>
</dbReference>
<dbReference type="Proteomes" id="UP000000238">
    <property type="component" value="Chromosome"/>
</dbReference>
<dbReference type="STRING" id="349521.HCH_00213"/>
<dbReference type="RefSeq" id="WP_011394206.1">
    <property type="nucleotide sequence ID" value="NC_007645.1"/>
</dbReference>
<name>Q2SQE5_HAHCH</name>
<dbReference type="EMBL" id="CP000155">
    <property type="protein sequence ID" value="ABC27129.1"/>
    <property type="molecule type" value="Genomic_DNA"/>
</dbReference>
<dbReference type="KEGG" id="hch:HCH_00213"/>
<feature type="transmembrane region" description="Helical" evidence="1">
    <location>
        <begin position="20"/>
        <end position="40"/>
    </location>
</feature>
<dbReference type="Pfam" id="PF19588">
    <property type="entry name" value="SxtJ"/>
    <property type="match status" value="1"/>
</dbReference>
<keyword evidence="1" id="KW-1133">Transmembrane helix</keyword>
<keyword evidence="1" id="KW-0812">Transmembrane</keyword>
<dbReference type="eggNOG" id="ENOG5033122">
    <property type="taxonomic scope" value="Bacteria"/>
</dbReference>
<evidence type="ECO:0000313" key="2">
    <source>
        <dbReference type="EMBL" id="ABC27129.1"/>
    </source>
</evidence>
<proteinExistence type="predicted"/>
<protein>
    <recommendedName>
        <fullName evidence="4">SxtJ</fullName>
    </recommendedName>
</protein>
<feature type="transmembrane region" description="Helical" evidence="1">
    <location>
        <begin position="46"/>
        <end position="65"/>
    </location>
</feature>
<reference evidence="2 3" key="1">
    <citation type="journal article" date="2005" name="Nucleic Acids Res.">
        <title>Genomic blueprint of Hahella chejuensis, a marine microbe producing an algicidal agent.</title>
        <authorList>
            <person name="Jeong H."/>
            <person name="Yim J.H."/>
            <person name="Lee C."/>
            <person name="Choi S.-H."/>
            <person name="Park Y.K."/>
            <person name="Yoon S.H."/>
            <person name="Hur C.-G."/>
            <person name="Kang H.-Y."/>
            <person name="Kim D."/>
            <person name="Lee H.H."/>
            <person name="Park K.H."/>
            <person name="Park S.-H."/>
            <person name="Park H.-S."/>
            <person name="Lee H.K."/>
            <person name="Oh T.K."/>
            <person name="Kim J.F."/>
        </authorList>
    </citation>
    <scope>NUCLEOTIDE SEQUENCE [LARGE SCALE GENOMIC DNA]</scope>
    <source>
        <strain evidence="2 3">KCTC 2396</strain>
    </source>
</reference>
<keyword evidence="3" id="KW-1185">Reference proteome</keyword>
<dbReference type="AlphaFoldDB" id="Q2SQE5"/>
<accession>Q2SQE5</accession>
<keyword evidence="1" id="KW-0472">Membrane</keyword>
<feature type="transmembrane region" description="Helical" evidence="1">
    <location>
        <begin position="86"/>
        <end position="104"/>
    </location>
</feature>
<dbReference type="OrthoDB" id="9790341at2"/>
<organism evidence="2 3">
    <name type="scientific">Hahella chejuensis (strain KCTC 2396)</name>
    <dbReference type="NCBI Taxonomy" id="349521"/>
    <lineage>
        <taxon>Bacteria</taxon>
        <taxon>Pseudomonadati</taxon>
        <taxon>Pseudomonadota</taxon>
        <taxon>Gammaproteobacteria</taxon>
        <taxon>Oceanospirillales</taxon>
        <taxon>Hahellaceae</taxon>
        <taxon>Hahella</taxon>
    </lineage>
</organism>